<dbReference type="CDD" id="cd22647">
    <property type="entry name" value="CTF3_NTD_HEAT"/>
    <property type="match status" value="1"/>
</dbReference>
<dbReference type="GO" id="GO:0034080">
    <property type="term" value="P:CENP-A containing chromatin assembly"/>
    <property type="evidence" value="ECO:0007669"/>
    <property type="project" value="TreeGrafter"/>
</dbReference>
<dbReference type="GeneID" id="28820795"/>
<proteinExistence type="inferred from homology"/>
<evidence type="ECO:0000256" key="2">
    <source>
        <dbReference type="ARBA" id="ARBA00004584"/>
    </source>
</evidence>
<comment type="similarity">
    <text evidence="3">Belongs to the CENP-I/CTF3 family.</text>
</comment>
<accession>A0A194WUX6</accession>
<organism evidence="7 8">
    <name type="scientific">Mollisia scopiformis</name>
    <name type="common">Conifer needle endophyte fungus</name>
    <name type="synonym">Phialocephala scopiformis</name>
    <dbReference type="NCBI Taxonomy" id="149040"/>
    <lineage>
        <taxon>Eukaryota</taxon>
        <taxon>Fungi</taxon>
        <taxon>Dikarya</taxon>
        <taxon>Ascomycota</taxon>
        <taxon>Pezizomycotina</taxon>
        <taxon>Leotiomycetes</taxon>
        <taxon>Helotiales</taxon>
        <taxon>Mollisiaceae</taxon>
        <taxon>Mollisia</taxon>
    </lineage>
</organism>
<protein>
    <submittedName>
        <fullName evidence="7">Mis6-domain-containing protein</fullName>
    </submittedName>
</protein>
<name>A0A194WUX6_MOLSC</name>
<dbReference type="OrthoDB" id="6347512at2759"/>
<keyword evidence="8" id="KW-1185">Reference proteome</keyword>
<dbReference type="STRING" id="149040.A0A194WUX6"/>
<keyword evidence="5" id="KW-0539">Nucleus</keyword>
<keyword evidence="4" id="KW-0158">Chromosome</keyword>
<evidence type="ECO:0000256" key="6">
    <source>
        <dbReference type="ARBA" id="ARBA00023328"/>
    </source>
</evidence>
<dbReference type="GO" id="GO:0000070">
    <property type="term" value="P:mitotic sister chromatid segregation"/>
    <property type="evidence" value="ECO:0007669"/>
    <property type="project" value="TreeGrafter"/>
</dbReference>
<comment type="subcellular location">
    <subcellularLocation>
        <location evidence="2">Chromosome</location>
        <location evidence="2">Centromere</location>
    </subcellularLocation>
    <subcellularLocation>
        <location evidence="1">Nucleus</location>
    </subcellularLocation>
</comment>
<dbReference type="RefSeq" id="XP_018066126.1">
    <property type="nucleotide sequence ID" value="XM_018211069.1"/>
</dbReference>
<dbReference type="GO" id="GO:0005634">
    <property type="term" value="C:nucleus"/>
    <property type="evidence" value="ECO:0007669"/>
    <property type="project" value="UniProtKB-SubCell"/>
</dbReference>
<evidence type="ECO:0000313" key="8">
    <source>
        <dbReference type="Proteomes" id="UP000070700"/>
    </source>
</evidence>
<dbReference type="Pfam" id="PF07778">
    <property type="entry name" value="CENP-I"/>
    <property type="match status" value="1"/>
</dbReference>
<dbReference type="KEGG" id="psco:LY89DRAFT_625288"/>
<dbReference type="GO" id="GO:0000939">
    <property type="term" value="C:inner kinetochore"/>
    <property type="evidence" value="ECO:0007669"/>
    <property type="project" value="TreeGrafter"/>
</dbReference>
<dbReference type="PANTHER" id="PTHR48208:SF2">
    <property type="entry name" value="CENTROMERE PROTEIN I"/>
    <property type="match status" value="1"/>
</dbReference>
<dbReference type="EMBL" id="KQ947426">
    <property type="protein sequence ID" value="KUJ11771.1"/>
    <property type="molecule type" value="Genomic_DNA"/>
</dbReference>
<keyword evidence="6" id="KW-0137">Centromere</keyword>
<evidence type="ECO:0000256" key="5">
    <source>
        <dbReference type="ARBA" id="ARBA00023242"/>
    </source>
</evidence>
<dbReference type="Proteomes" id="UP000070700">
    <property type="component" value="Unassembled WGS sequence"/>
</dbReference>
<dbReference type="InterPro" id="IPR012485">
    <property type="entry name" value="CENP-I"/>
</dbReference>
<sequence>MEDLLLDLESASKRPAKQRAIKISGLIDRVCSKAYDDGFLVEELHRVVDTITLANELDQGSLSNLIRNLYPVSKVPDSVVIKVVSSLGNGRFKPSYNTQAGLLKWLVMVYDVLENPRMLSQLYSIIFNLLDTAAIRPQLCHVLSLITRRKHVRPFRIQLLMELVRRAGNEPPLIGLMRVFKDYYPDVIVGDATAGRASVFTHPNPEWRARLSEVQDLHLQRTQDALPIEQRTFRIANKGTNALKRKRGSVIPYVYTSHAQEFSTTLEEIEDVHEFVQKFEKIDPPNQLVAVISDPLLQKFLHLRSSEVDSSRIDSWLLAFFEDQLQNSGTEKDGILEMLDAILKYARYTKNLPPACLSYLQSMISFWNGNTGADTILGLLTYVPLADFEDLYASTFRLLEGAILCDGTTESKLRLLRFYGSLLDQWITTLLSQPKPIAAAGQAIKLLMEHVSDLSLTIIQSSIDTGALCTVLEFYERAAASTMHSNLKSVVRISLPPAELIYTLHFTNSLAIQSKLCALLAIYKKAFEFAMAPKNAMKQESYSSVYVNGFNGFLMDLCNCLWRSKAFNYADPNARGCLLDPTVNVVLSKYISTLDGSLSLLTLFTFSYSPLLCLLAISHIRELEDASVDEIERRHAGPVSQMSLKQLENQGGMKLSWQDYRLGFLHYLERRGVLGISELMYNTMKHLMPSKEVRS</sequence>
<dbReference type="AlphaFoldDB" id="A0A194WUX6"/>
<evidence type="ECO:0000256" key="3">
    <source>
        <dbReference type="ARBA" id="ARBA00005470"/>
    </source>
</evidence>
<dbReference type="PANTHER" id="PTHR48208">
    <property type="entry name" value="CENTROMERE PROTEIN I"/>
    <property type="match status" value="1"/>
</dbReference>
<evidence type="ECO:0000256" key="4">
    <source>
        <dbReference type="ARBA" id="ARBA00022454"/>
    </source>
</evidence>
<dbReference type="InParanoid" id="A0A194WUX6"/>
<gene>
    <name evidence="7" type="ORF">LY89DRAFT_625288</name>
</gene>
<reference evidence="7 8" key="1">
    <citation type="submission" date="2015-10" db="EMBL/GenBank/DDBJ databases">
        <title>Full genome of DAOMC 229536 Phialocephala scopiformis, a fungal endophyte of spruce producing the potent anti-insectan compound rugulosin.</title>
        <authorList>
            <consortium name="DOE Joint Genome Institute"/>
            <person name="Walker A.K."/>
            <person name="Frasz S.L."/>
            <person name="Seifert K.A."/>
            <person name="Miller J.D."/>
            <person name="Mondo S.J."/>
            <person name="Labutti K."/>
            <person name="Lipzen A."/>
            <person name="Dockter R."/>
            <person name="Kennedy M."/>
            <person name="Grigoriev I.V."/>
            <person name="Spatafora J.W."/>
        </authorList>
    </citation>
    <scope>NUCLEOTIDE SEQUENCE [LARGE SCALE GENOMIC DNA]</scope>
    <source>
        <strain evidence="7 8">CBS 120377</strain>
    </source>
</reference>
<evidence type="ECO:0000313" key="7">
    <source>
        <dbReference type="EMBL" id="KUJ11771.1"/>
    </source>
</evidence>
<evidence type="ECO:0000256" key="1">
    <source>
        <dbReference type="ARBA" id="ARBA00004123"/>
    </source>
</evidence>